<sequence length="270" mass="31145">MVYFLCGLYKEAEEIISYFHLKKNSYISSFQEFDGDNVKLIISGTGKINAACAVGYILSQNKPQNNDLFINIGICGSDSREEGEAFFINKIKDVDSGEEYYPDILIKHPFKEAYLETHSRVVSHGQIPDLCDMEGSAFFKSALKFMYHHQIAVIKVVSDTSNNKSIDGDYIKKIVGQNLEKVKVYIDYYTESISKDEFFTEKDKFIMSTINENLKLTESQNIQFKKAYIALKLRGAFNKFEFEKFLKIRVKVKSESRRCFNELISAMWES</sequence>
<dbReference type="InterPro" id="IPR035994">
    <property type="entry name" value="Nucleoside_phosphorylase_sf"/>
</dbReference>
<dbReference type="RefSeq" id="WP_406787184.1">
    <property type="nucleotide sequence ID" value="NZ_JBJIAA010000006.1"/>
</dbReference>
<evidence type="ECO:0000313" key="1">
    <source>
        <dbReference type="EMBL" id="MFL0250518.1"/>
    </source>
</evidence>
<evidence type="ECO:0008006" key="3">
    <source>
        <dbReference type="Google" id="ProtNLM"/>
    </source>
</evidence>
<dbReference type="SUPFAM" id="SSF53167">
    <property type="entry name" value="Purine and uridine phosphorylases"/>
    <property type="match status" value="1"/>
</dbReference>
<dbReference type="InterPro" id="IPR049539">
    <property type="entry name" value="SPL"/>
</dbReference>
<protein>
    <recommendedName>
        <fullName evidence="3">Nucleoside phosphorylase</fullName>
    </recommendedName>
</protein>
<proteinExistence type="predicted"/>
<name>A0ABW8TDE5_9CLOT</name>
<evidence type="ECO:0000313" key="2">
    <source>
        <dbReference type="Proteomes" id="UP001623592"/>
    </source>
</evidence>
<gene>
    <name evidence="1" type="ORF">ACJDT4_08800</name>
</gene>
<keyword evidence="2" id="KW-1185">Reference proteome</keyword>
<dbReference type="Gene3D" id="3.40.50.1580">
    <property type="entry name" value="Nucleoside phosphorylase domain"/>
    <property type="match status" value="1"/>
</dbReference>
<organism evidence="1 2">
    <name type="scientific">Clostridium neuense</name>
    <dbReference type="NCBI Taxonomy" id="1728934"/>
    <lineage>
        <taxon>Bacteria</taxon>
        <taxon>Bacillati</taxon>
        <taxon>Bacillota</taxon>
        <taxon>Clostridia</taxon>
        <taxon>Eubacteriales</taxon>
        <taxon>Clostridiaceae</taxon>
        <taxon>Clostridium</taxon>
    </lineage>
</organism>
<dbReference type="Proteomes" id="UP001623592">
    <property type="component" value="Unassembled WGS sequence"/>
</dbReference>
<dbReference type="PANTHER" id="PTHR37822">
    <property type="entry name" value="SPORE PHOTOPRODUCT LYASE-RELATED"/>
    <property type="match status" value="1"/>
</dbReference>
<comment type="caution">
    <text evidence="1">The sequence shown here is derived from an EMBL/GenBank/DDBJ whole genome shotgun (WGS) entry which is preliminary data.</text>
</comment>
<dbReference type="PANTHER" id="PTHR37822:SF2">
    <property type="entry name" value="SPORE PHOTOPRODUCT LYASE"/>
    <property type="match status" value="1"/>
</dbReference>
<accession>A0ABW8TDE5</accession>
<dbReference type="EMBL" id="JBJIAA010000006">
    <property type="protein sequence ID" value="MFL0250518.1"/>
    <property type="molecule type" value="Genomic_DNA"/>
</dbReference>
<reference evidence="1 2" key="1">
    <citation type="submission" date="2024-11" db="EMBL/GenBank/DDBJ databases">
        <authorList>
            <person name="Heng Y.C."/>
            <person name="Lim A.C.H."/>
            <person name="Lee J.K.Y."/>
            <person name="Kittelmann S."/>
        </authorList>
    </citation>
    <scope>NUCLEOTIDE SEQUENCE [LARGE SCALE GENOMIC DNA]</scope>
    <source>
        <strain evidence="1 2">WILCCON 0114</strain>
    </source>
</reference>